<gene>
    <name evidence="6" type="ORF">POCTA_138.1.T0880143</name>
</gene>
<dbReference type="Pfam" id="PF00072">
    <property type="entry name" value="Response_reg"/>
    <property type="match status" value="1"/>
</dbReference>
<feature type="transmembrane region" description="Helical" evidence="3">
    <location>
        <begin position="68"/>
        <end position="87"/>
    </location>
</feature>
<keyword evidence="7" id="KW-1185">Reference proteome</keyword>
<dbReference type="SMART" id="SM00388">
    <property type="entry name" value="HisKA"/>
    <property type="match status" value="1"/>
</dbReference>
<feature type="domain" description="Histidine kinase" evidence="4">
    <location>
        <begin position="442"/>
        <end position="667"/>
    </location>
</feature>
<dbReference type="InterPro" id="IPR001789">
    <property type="entry name" value="Sig_transdc_resp-reg_receiver"/>
</dbReference>
<dbReference type="GO" id="GO:0000155">
    <property type="term" value="F:phosphorelay sensor kinase activity"/>
    <property type="evidence" value="ECO:0007669"/>
    <property type="project" value="InterPro"/>
</dbReference>
<sequence length="860" mass="99307">MPINQSSSNKLQISMIISLLFQFIRVVIQYQDLKNEYINFLMIILLVQLGLELLCCKKRSLFQTEMRLALILMDIILFQVESFMYGVENVYQIYFYIEIVHNQTDIKISLTNSRIWRTFRIFFFLILLLSFSYQLNLKSSISLQNNQQYIVIANQKLYMLLLIWLLPQKNIIQINKPNHSTVNGCQDSPFETFQNTTARQTQSKINPKRTMIRDLSFISTDKQQHIQINDALSQIDYSLLFDVLSEGVIIVQFEKFDHVSISKPRIEYQNQISKKIFQKNNHDLLTLFEQLPCEILTDESPLHSRDSQFSLQSLNQQQKKYLKNSKMNFFKYYSQDQQITLRNIEQGQSPRYRSMTSQANTVYKCLLYVFGAKKLRRETAENAPVLVVETSFEIENTKRSIEISISIASQDLLFIIARDVIHRKNIKELLQINQSKSKTLAFVSHEFRSPLNVVINILSRLKEQLSNFDYICQNISIVLENSNYMLNLANDLLDLAQIKADQFSLIQKTFNLTELGEECLQMFKLQAELKNIKLNAISNVKCLQIKTDRNRLKQILVNLIANALKFTQKGAISIKFVQQGLLVSAGVEDTGVGISQNNLTKLFKAFGKIKEGLSENLNEQGVGLGLLISNKLAQQLSHDNSGLKVISQDTSQAKHGSYFYLTLRIQQLHHKCSCVKPQQIDLIDEYTPCLNEILLNNQKAQTQQQQQKININGEYQSISQSIENKNAVQDNHNKCKHILIVDDNVFNQQVLEMQIKQFTSTQIDKTFNGTDALDYVKSKKCCESCLGYKAVFMDMEMPGLNGIQTSIQILQINLQMKIFITSGYDENILKNQSQNVGIKEFLVKPISKQIIERVIKDYNL</sequence>
<accession>A0A8S1WLM6</accession>
<dbReference type="Proteomes" id="UP000683925">
    <property type="component" value="Unassembled WGS sequence"/>
</dbReference>
<feature type="domain" description="Response regulatory" evidence="5">
    <location>
        <begin position="737"/>
        <end position="859"/>
    </location>
</feature>
<proteinExistence type="predicted"/>
<dbReference type="OMA" id="TIRIFFF"/>
<dbReference type="SMART" id="SM00448">
    <property type="entry name" value="REC"/>
    <property type="match status" value="1"/>
</dbReference>
<dbReference type="OrthoDB" id="305943at2759"/>
<feature type="modified residue" description="4-aspartylphosphate" evidence="2">
    <location>
        <position position="794"/>
    </location>
</feature>
<evidence type="ECO:0000259" key="5">
    <source>
        <dbReference type="PROSITE" id="PS50110"/>
    </source>
</evidence>
<dbReference type="PROSITE" id="PS50109">
    <property type="entry name" value="HIS_KIN"/>
    <property type="match status" value="1"/>
</dbReference>
<keyword evidence="1 2" id="KW-0597">Phosphoprotein</keyword>
<dbReference type="PANTHER" id="PTHR43719">
    <property type="entry name" value="TWO-COMPONENT HISTIDINE KINASE"/>
    <property type="match status" value="1"/>
</dbReference>
<organism evidence="6 7">
    <name type="scientific">Paramecium octaurelia</name>
    <dbReference type="NCBI Taxonomy" id="43137"/>
    <lineage>
        <taxon>Eukaryota</taxon>
        <taxon>Sar</taxon>
        <taxon>Alveolata</taxon>
        <taxon>Ciliophora</taxon>
        <taxon>Intramacronucleata</taxon>
        <taxon>Oligohymenophorea</taxon>
        <taxon>Peniculida</taxon>
        <taxon>Parameciidae</taxon>
        <taxon>Paramecium</taxon>
    </lineage>
</organism>
<keyword evidence="3" id="KW-1133">Transmembrane helix</keyword>
<evidence type="ECO:0000256" key="2">
    <source>
        <dbReference type="PROSITE-ProRule" id="PRU00169"/>
    </source>
</evidence>
<dbReference type="EMBL" id="CAJJDP010000087">
    <property type="protein sequence ID" value="CAD8186656.1"/>
    <property type="molecule type" value="Genomic_DNA"/>
</dbReference>
<dbReference type="PROSITE" id="PS50110">
    <property type="entry name" value="RESPONSE_REGULATORY"/>
    <property type="match status" value="1"/>
</dbReference>
<evidence type="ECO:0000259" key="4">
    <source>
        <dbReference type="PROSITE" id="PS50109"/>
    </source>
</evidence>
<protein>
    <submittedName>
        <fullName evidence="6">Uncharacterized protein</fullName>
    </submittedName>
</protein>
<dbReference type="Pfam" id="PF02518">
    <property type="entry name" value="HATPase_c"/>
    <property type="match status" value="1"/>
</dbReference>
<feature type="transmembrane region" description="Helical" evidence="3">
    <location>
        <begin position="149"/>
        <end position="167"/>
    </location>
</feature>
<evidence type="ECO:0000256" key="3">
    <source>
        <dbReference type="SAM" id="Phobius"/>
    </source>
</evidence>
<dbReference type="InterPro" id="IPR003661">
    <property type="entry name" value="HisK_dim/P_dom"/>
</dbReference>
<dbReference type="InterPro" id="IPR050956">
    <property type="entry name" value="2C_system_His_kinase"/>
</dbReference>
<dbReference type="PANTHER" id="PTHR43719:SF28">
    <property type="entry name" value="PEROXIDE STRESS-ACTIVATED HISTIDINE KINASE MAK1-RELATED"/>
    <property type="match status" value="1"/>
</dbReference>
<dbReference type="InterPro" id="IPR005467">
    <property type="entry name" value="His_kinase_dom"/>
</dbReference>
<name>A0A8S1WLM6_PAROT</name>
<feature type="transmembrane region" description="Helical" evidence="3">
    <location>
        <begin position="37"/>
        <end position="56"/>
    </location>
</feature>
<feature type="transmembrane region" description="Helical" evidence="3">
    <location>
        <begin position="12"/>
        <end position="31"/>
    </location>
</feature>
<comment type="caution">
    <text evidence="6">The sequence shown here is derived from an EMBL/GenBank/DDBJ whole genome shotgun (WGS) entry which is preliminary data.</text>
</comment>
<dbReference type="CDD" id="cd17546">
    <property type="entry name" value="REC_hyHK_CKI1_RcsC-like"/>
    <property type="match status" value="1"/>
</dbReference>
<keyword evidence="3" id="KW-0812">Transmembrane</keyword>
<evidence type="ECO:0000313" key="7">
    <source>
        <dbReference type="Proteomes" id="UP000683925"/>
    </source>
</evidence>
<dbReference type="SMART" id="SM00387">
    <property type="entry name" value="HATPase_c"/>
    <property type="match status" value="1"/>
</dbReference>
<reference evidence="6" key="1">
    <citation type="submission" date="2021-01" db="EMBL/GenBank/DDBJ databases">
        <authorList>
            <consortium name="Genoscope - CEA"/>
            <person name="William W."/>
        </authorList>
    </citation>
    <scope>NUCLEOTIDE SEQUENCE</scope>
</reference>
<feature type="transmembrane region" description="Helical" evidence="3">
    <location>
        <begin position="119"/>
        <end position="137"/>
    </location>
</feature>
<evidence type="ECO:0000313" key="6">
    <source>
        <dbReference type="EMBL" id="CAD8186656.1"/>
    </source>
</evidence>
<dbReference type="AlphaFoldDB" id="A0A8S1WLM6"/>
<dbReference type="Pfam" id="PF00512">
    <property type="entry name" value="HisKA"/>
    <property type="match status" value="1"/>
</dbReference>
<evidence type="ECO:0000256" key="1">
    <source>
        <dbReference type="ARBA" id="ARBA00022553"/>
    </source>
</evidence>
<keyword evidence="3" id="KW-0472">Membrane</keyword>
<dbReference type="CDD" id="cd00082">
    <property type="entry name" value="HisKA"/>
    <property type="match status" value="1"/>
</dbReference>
<dbReference type="InterPro" id="IPR003594">
    <property type="entry name" value="HATPase_dom"/>
</dbReference>